<geneLocation type="mitochondrion" evidence="10"/>
<keyword evidence="8 10" id="KW-0496">Mitochondrion</keyword>
<feature type="transmembrane region" description="Helical" evidence="9">
    <location>
        <begin position="69"/>
        <end position="88"/>
    </location>
</feature>
<evidence type="ECO:0000256" key="6">
    <source>
        <dbReference type="ARBA" id="ARBA00023136"/>
    </source>
</evidence>
<dbReference type="Pfam" id="PF00146">
    <property type="entry name" value="NADHdh"/>
    <property type="match status" value="1"/>
</dbReference>
<evidence type="ECO:0000256" key="3">
    <source>
        <dbReference type="ARBA" id="ARBA00021009"/>
    </source>
</evidence>
<dbReference type="EC" id="7.1.1.2" evidence="8"/>
<keyword evidence="7" id="KW-0520">NAD</keyword>
<gene>
    <name evidence="10" type="primary">nad1</name>
</gene>
<reference evidence="10" key="1">
    <citation type="journal article" date="2016" name="Curr. Biol.">
        <title>Extensive Mitochondrial mRNA Editing and Unusual Mitochondrial Genome Organization in Calcaronean Sponges.</title>
        <authorList>
            <person name="Lavrov D.V."/>
            <person name="Adamski M."/>
            <person name="Chevaldonne P."/>
            <person name="Adamska M."/>
        </authorList>
    </citation>
    <scope>NUCLEOTIDE SEQUENCE</scope>
</reference>
<evidence type="ECO:0000256" key="2">
    <source>
        <dbReference type="ARBA" id="ARBA00010535"/>
    </source>
</evidence>
<organism evidence="10">
    <name type="scientific">Sycon ciliatum</name>
    <dbReference type="NCBI Taxonomy" id="27933"/>
    <lineage>
        <taxon>Eukaryota</taxon>
        <taxon>Metazoa</taxon>
        <taxon>Porifera</taxon>
        <taxon>Calcarea</taxon>
        <taxon>Calcaronea</taxon>
        <taxon>Leucosolenida</taxon>
        <taxon>Sycettidae</taxon>
        <taxon>Sycon</taxon>
    </lineage>
</organism>
<evidence type="ECO:0000256" key="5">
    <source>
        <dbReference type="ARBA" id="ARBA00022989"/>
    </source>
</evidence>
<dbReference type="PANTHER" id="PTHR11432:SF3">
    <property type="entry name" value="NADH-UBIQUINONE OXIDOREDUCTASE CHAIN 1"/>
    <property type="match status" value="1"/>
</dbReference>
<feature type="transmembrane region" description="Helical" evidence="9">
    <location>
        <begin position="172"/>
        <end position="189"/>
    </location>
</feature>
<dbReference type="GO" id="GO:0008137">
    <property type="term" value="F:NADH dehydrogenase (ubiquinone) activity"/>
    <property type="evidence" value="ECO:0007669"/>
    <property type="project" value="UniProtKB-EC"/>
</dbReference>
<keyword evidence="10" id="KW-0560">Oxidoreductase</keyword>
<proteinExistence type="evidence at transcript level"/>
<keyword evidence="5 9" id="KW-1133">Transmembrane helix</keyword>
<feature type="non-terminal residue" evidence="10">
    <location>
        <position position="289"/>
    </location>
</feature>
<name>A0A140CUU7_9METZ</name>
<evidence type="ECO:0000256" key="8">
    <source>
        <dbReference type="RuleBase" id="RU000473"/>
    </source>
</evidence>
<keyword evidence="8" id="KW-0830">Ubiquinone</keyword>
<protein>
    <recommendedName>
        <fullName evidence="3 8">NADH-ubiquinone oxidoreductase chain 1</fullName>
        <ecNumber evidence="8">7.1.1.2</ecNumber>
    </recommendedName>
</protein>
<accession>A0A140CUU7</accession>
<evidence type="ECO:0000256" key="9">
    <source>
        <dbReference type="SAM" id="Phobius"/>
    </source>
</evidence>
<keyword evidence="6 9" id="KW-0472">Membrane</keyword>
<dbReference type="GO" id="GO:0005743">
    <property type="term" value="C:mitochondrial inner membrane"/>
    <property type="evidence" value="ECO:0007669"/>
    <property type="project" value="UniProtKB-SubCell"/>
</dbReference>
<evidence type="ECO:0000256" key="4">
    <source>
        <dbReference type="ARBA" id="ARBA00022692"/>
    </source>
</evidence>
<dbReference type="AlphaFoldDB" id="A0A140CUU7"/>
<dbReference type="EMBL" id="KU244278">
    <property type="protein sequence ID" value="AMJ16577.1"/>
    <property type="molecule type" value="mRNA"/>
</dbReference>
<sequence>AFFLRTLLGPLFLLLLTAFFTLWERRILGATQSRMGPARTGFAGLFTPFLDGIKLLLREVHQPTSVGAPFFIWPSLALFLVLVGGSLSPRGYPSFCRPHLFFILFLVLGGFLAWLVALGARTSGSGYPLLRARRRVRQRVGYELVWSTTFFFPLALGAFLTPSTTLAWPMRLVGPFWLGAFFCLLAETHRAPADTVERESELVSGYTTELAGWAFTSFFLAEVSHLWLSCFLLSSFWTRSPRAALPLIWLVVLRRAGLPRIRYDAIMDLCWKVGLPATLRASLMAFFLR</sequence>
<evidence type="ECO:0000256" key="7">
    <source>
        <dbReference type="RuleBase" id="RU000471"/>
    </source>
</evidence>
<feature type="non-terminal residue" evidence="10">
    <location>
        <position position="1"/>
    </location>
</feature>
<evidence type="ECO:0000256" key="1">
    <source>
        <dbReference type="ARBA" id="ARBA00004141"/>
    </source>
</evidence>
<feature type="transmembrane region" description="Helical" evidence="9">
    <location>
        <begin position="100"/>
        <end position="120"/>
    </location>
</feature>
<comment type="similarity">
    <text evidence="2 7">Belongs to the complex I subunit 1 family.</text>
</comment>
<comment type="subcellular location">
    <subcellularLocation>
        <location evidence="1">Membrane</location>
        <topology evidence="1">Multi-pass membrane protein</topology>
    </subcellularLocation>
    <subcellularLocation>
        <location evidence="7">Mitochondrion inner membrane</location>
        <topology evidence="7">Multi-pass membrane protein</topology>
    </subcellularLocation>
</comment>
<evidence type="ECO:0000313" key="10">
    <source>
        <dbReference type="EMBL" id="AMJ16577.1"/>
    </source>
</evidence>
<dbReference type="GO" id="GO:0009060">
    <property type="term" value="P:aerobic respiration"/>
    <property type="evidence" value="ECO:0007669"/>
    <property type="project" value="TreeGrafter"/>
</dbReference>
<dbReference type="GO" id="GO:0003954">
    <property type="term" value="F:NADH dehydrogenase activity"/>
    <property type="evidence" value="ECO:0007669"/>
    <property type="project" value="TreeGrafter"/>
</dbReference>
<dbReference type="InterPro" id="IPR001694">
    <property type="entry name" value="NADH_UbQ_OxRdtase_su1/FPO"/>
</dbReference>
<comment type="catalytic activity">
    <reaction evidence="8">
        <text>a ubiquinone + NADH + 5 H(+)(in) = a ubiquinol + NAD(+) + 4 H(+)(out)</text>
        <dbReference type="Rhea" id="RHEA:29091"/>
        <dbReference type="Rhea" id="RHEA-COMP:9565"/>
        <dbReference type="Rhea" id="RHEA-COMP:9566"/>
        <dbReference type="ChEBI" id="CHEBI:15378"/>
        <dbReference type="ChEBI" id="CHEBI:16389"/>
        <dbReference type="ChEBI" id="CHEBI:17976"/>
        <dbReference type="ChEBI" id="CHEBI:57540"/>
        <dbReference type="ChEBI" id="CHEBI:57945"/>
        <dbReference type="EC" id="7.1.1.2"/>
    </reaction>
</comment>
<keyword evidence="4 7" id="KW-0812">Transmembrane</keyword>
<dbReference type="PANTHER" id="PTHR11432">
    <property type="entry name" value="NADH DEHYDROGENASE SUBUNIT 1"/>
    <property type="match status" value="1"/>
</dbReference>
<feature type="transmembrane region" description="Helical" evidence="9">
    <location>
        <begin position="140"/>
        <end position="160"/>
    </location>
</feature>